<evidence type="ECO:0000313" key="2">
    <source>
        <dbReference type="EMBL" id="GBL84066.1"/>
    </source>
</evidence>
<evidence type="ECO:0000256" key="1">
    <source>
        <dbReference type="SAM" id="MobiDB-lite"/>
    </source>
</evidence>
<feature type="region of interest" description="Disordered" evidence="1">
    <location>
        <begin position="77"/>
        <end position="118"/>
    </location>
</feature>
<keyword evidence="3" id="KW-1185">Reference proteome</keyword>
<dbReference type="EMBL" id="BGPR01000035">
    <property type="protein sequence ID" value="GBL84066.1"/>
    <property type="molecule type" value="Genomic_DNA"/>
</dbReference>
<sequence>MLSLHGAVTSTTILSFHGAVTSTTILSLPGPSKPVADEQMEEVRAVLENDSSATTSLIEDFPKATASRDILEEISPLLSSSNKDRKREKISSSKKIKTEYTSNFQRRLENESKNGTKI</sequence>
<comment type="caution">
    <text evidence="2">The sequence shown here is derived from an EMBL/GenBank/DDBJ whole genome shotgun (WGS) entry which is preliminary data.</text>
</comment>
<gene>
    <name evidence="2" type="ORF">AVEN_100916_1</name>
</gene>
<organism evidence="2 3">
    <name type="scientific">Araneus ventricosus</name>
    <name type="common">Orbweaver spider</name>
    <name type="synonym">Epeira ventricosa</name>
    <dbReference type="NCBI Taxonomy" id="182803"/>
    <lineage>
        <taxon>Eukaryota</taxon>
        <taxon>Metazoa</taxon>
        <taxon>Ecdysozoa</taxon>
        <taxon>Arthropoda</taxon>
        <taxon>Chelicerata</taxon>
        <taxon>Arachnida</taxon>
        <taxon>Araneae</taxon>
        <taxon>Araneomorphae</taxon>
        <taxon>Entelegynae</taxon>
        <taxon>Araneoidea</taxon>
        <taxon>Araneidae</taxon>
        <taxon>Araneus</taxon>
    </lineage>
</organism>
<feature type="compositionally biased region" description="Basic and acidic residues" evidence="1">
    <location>
        <begin position="82"/>
        <end position="91"/>
    </location>
</feature>
<protein>
    <submittedName>
        <fullName evidence="2">Uncharacterized protein</fullName>
    </submittedName>
</protein>
<name>A0A4Y2AYF9_ARAVE</name>
<proteinExistence type="predicted"/>
<reference evidence="2 3" key="1">
    <citation type="journal article" date="2019" name="Sci. Rep.">
        <title>Orb-weaving spider Araneus ventricosus genome elucidates the spidroin gene catalogue.</title>
        <authorList>
            <person name="Kono N."/>
            <person name="Nakamura H."/>
            <person name="Ohtoshi R."/>
            <person name="Moran D.A.P."/>
            <person name="Shinohara A."/>
            <person name="Yoshida Y."/>
            <person name="Fujiwara M."/>
            <person name="Mori M."/>
            <person name="Tomita M."/>
            <person name="Arakawa K."/>
        </authorList>
    </citation>
    <scope>NUCLEOTIDE SEQUENCE [LARGE SCALE GENOMIC DNA]</scope>
</reference>
<dbReference type="Proteomes" id="UP000499080">
    <property type="component" value="Unassembled WGS sequence"/>
</dbReference>
<evidence type="ECO:0000313" key="3">
    <source>
        <dbReference type="Proteomes" id="UP000499080"/>
    </source>
</evidence>
<dbReference type="AlphaFoldDB" id="A0A4Y2AYF9"/>
<feature type="compositionally biased region" description="Basic and acidic residues" evidence="1">
    <location>
        <begin position="106"/>
        <end position="118"/>
    </location>
</feature>
<accession>A0A4Y2AYF9</accession>